<feature type="transmembrane region" description="Helical" evidence="6">
    <location>
        <begin position="153"/>
        <end position="175"/>
    </location>
</feature>
<dbReference type="RefSeq" id="WP_045582750.1">
    <property type="nucleotide sequence ID" value="NZ_CP012402.1"/>
</dbReference>
<dbReference type="PANTHER" id="PTHR32089">
    <property type="entry name" value="METHYL-ACCEPTING CHEMOTAXIS PROTEIN MCPB"/>
    <property type="match status" value="1"/>
</dbReference>
<dbReference type="GO" id="GO:0007165">
    <property type="term" value="P:signal transduction"/>
    <property type="evidence" value="ECO:0007669"/>
    <property type="project" value="UniProtKB-KW"/>
</dbReference>
<feature type="coiled-coil region" evidence="4">
    <location>
        <begin position="306"/>
        <end position="340"/>
    </location>
</feature>
<evidence type="ECO:0000256" key="2">
    <source>
        <dbReference type="ARBA" id="ARBA00029447"/>
    </source>
</evidence>
<feature type="domain" description="Methyl-accepting transducer" evidence="8">
    <location>
        <begin position="270"/>
        <end position="492"/>
    </location>
</feature>
<keyword evidence="11" id="KW-1185">Reference proteome</keyword>
<dbReference type="KEGG" id="ati:AL072_19105"/>
<keyword evidence="7" id="KW-0732">Signal</keyword>
<keyword evidence="6" id="KW-0472">Membrane</keyword>
<dbReference type="Proteomes" id="UP000069935">
    <property type="component" value="Chromosome 2"/>
</dbReference>
<evidence type="ECO:0000259" key="8">
    <source>
        <dbReference type="PROSITE" id="PS50111"/>
    </source>
</evidence>
<reference evidence="10 11" key="2">
    <citation type="journal article" date="2016" name="Genome Announc.">
        <title>Complete Genome Sequence of a Strain of Azospirillum thiophilum Isolated from a Sulfide Spring.</title>
        <authorList>
            <person name="Fomenkov A."/>
            <person name="Vincze T."/>
            <person name="Grabovich M."/>
            <person name="Anton B.P."/>
            <person name="Dubinina G."/>
            <person name="Orlova M."/>
            <person name="Belousova E."/>
            <person name="Roberts R.J."/>
        </authorList>
    </citation>
    <scope>NUCLEOTIDE SEQUENCE [LARGE SCALE GENOMIC DNA]</scope>
    <source>
        <strain evidence="10 11">BV-S</strain>
    </source>
</reference>
<evidence type="ECO:0000256" key="5">
    <source>
        <dbReference type="SAM" id="MobiDB-lite"/>
    </source>
</evidence>
<evidence type="ECO:0000256" key="7">
    <source>
        <dbReference type="SAM" id="SignalP"/>
    </source>
</evidence>
<dbReference type="SUPFAM" id="SSF58104">
    <property type="entry name" value="Methyl-accepting chemotaxis protein (MCP) signaling domain"/>
    <property type="match status" value="1"/>
</dbReference>
<dbReference type="PROSITE" id="PS50111">
    <property type="entry name" value="CHEMOTAXIS_TRANSDUC_2"/>
    <property type="match status" value="1"/>
</dbReference>
<feature type="coiled-coil region" evidence="4">
    <location>
        <begin position="495"/>
        <end position="522"/>
    </location>
</feature>
<evidence type="ECO:0000256" key="4">
    <source>
        <dbReference type="SAM" id="Coils"/>
    </source>
</evidence>
<dbReference type="InterPro" id="IPR003660">
    <property type="entry name" value="HAMP_dom"/>
</dbReference>
<dbReference type="GO" id="GO:0016020">
    <property type="term" value="C:membrane"/>
    <property type="evidence" value="ECO:0007669"/>
    <property type="project" value="InterPro"/>
</dbReference>
<dbReference type="Gene3D" id="6.10.340.10">
    <property type="match status" value="1"/>
</dbReference>
<name>A0AAC8ZV92_9PROT</name>
<dbReference type="EMBL" id="CP012402">
    <property type="protein sequence ID" value="ALG73030.1"/>
    <property type="molecule type" value="Genomic_DNA"/>
</dbReference>
<dbReference type="SMART" id="SM00283">
    <property type="entry name" value="MA"/>
    <property type="match status" value="1"/>
</dbReference>
<evidence type="ECO:0000256" key="1">
    <source>
        <dbReference type="ARBA" id="ARBA00023224"/>
    </source>
</evidence>
<accession>A0AAC8ZV92</accession>
<feature type="signal peptide" evidence="7">
    <location>
        <begin position="1"/>
        <end position="30"/>
    </location>
</feature>
<protein>
    <submittedName>
        <fullName evidence="10">Chemotaxis protein</fullName>
    </submittedName>
</protein>
<evidence type="ECO:0000313" key="10">
    <source>
        <dbReference type="EMBL" id="ALG73030.1"/>
    </source>
</evidence>
<dbReference type="PANTHER" id="PTHR32089:SF112">
    <property type="entry name" value="LYSOZYME-LIKE PROTEIN-RELATED"/>
    <property type="match status" value="1"/>
</dbReference>
<dbReference type="Gene3D" id="1.10.287.950">
    <property type="entry name" value="Methyl-accepting chemotaxis protein"/>
    <property type="match status" value="1"/>
</dbReference>
<evidence type="ECO:0000313" key="11">
    <source>
        <dbReference type="Proteomes" id="UP000069935"/>
    </source>
</evidence>
<dbReference type="PROSITE" id="PS50885">
    <property type="entry name" value="HAMP"/>
    <property type="match status" value="1"/>
</dbReference>
<evidence type="ECO:0000259" key="9">
    <source>
        <dbReference type="PROSITE" id="PS50885"/>
    </source>
</evidence>
<gene>
    <name evidence="10" type="ORF">AL072_19105</name>
</gene>
<keyword evidence="6" id="KW-1133">Transmembrane helix</keyword>
<feature type="domain" description="HAMP" evidence="9">
    <location>
        <begin position="176"/>
        <end position="229"/>
    </location>
</feature>
<sequence length="526" mass="54298">MLRSYRRSLTAHVIVPIAALLFAIALCAAAATMWTTTTAARTALEERARMTATALAGGAGEALWNMDTSAATALLAALAADPDYVGSAIRDTGGKAFATDGTIDGSGSGEGAGSVVRRTHPIRHNENGKATTIGEIELRLSTQRIEQQTVTSALSIAAGALAALLAVCGTLLIIVRSATRPISRMTDVMRALADGQTDITVPEIRREDEVGHMAATLAVFRANALEKRRLEEEQVRIQAEAERQRRAMLEAIAGRFDQDVGRLLAGVSGTVSTMSGTVTDIAMSAGDNATMSGTVAEAANEVSANVQTVAAAVEELEASIREISSQAQGAQTESEDASRQVGGTVGLMDELVGRADKIGNVVTLISSIAGQTNLLALNATIEAARAGEAGKGFAVVATEVKNLAGQTAKATEEISTLIGGIQSSTGMAASHIGEIVTVIGRLSSISASIAAAVEQQNSATAEIGRAVQQAANGTERLRGGVQDVATAAHGNGQAAIRLREGIHDLEQTVQALQGQVDRFVTQIQAD</sequence>
<evidence type="ECO:0000256" key="6">
    <source>
        <dbReference type="SAM" id="Phobius"/>
    </source>
</evidence>
<reference evidence="11" key="1">
    <citation type="submission" date="2015-08" db="EMBL/GenBank/DDBJ databases">
        <title>Complete Genome Sequence of Azospirillum thiophilum BV-S.</title>
        <authorList>
            <person name="Fomenkov A."/>
            <person name="Vincze T."/>
            <person name="Grabovich M."/>
            <person name="Dubinina G."/>
            <person name="Orlova M."/>
            <person name="Belousova E."/>
            <person name="Roberts R.J."/>
        </authorList>
    </citation>
    <scope>NUCLEOTIDE SEQUENCE [LARGE SCALE GENOMIC DNA]</scope>
    <source>
        <strain evidence="11">BV-S</strain>
    </source>
</reference>
<dbReference type="Pfam" id="PF00672">
    <property type="entry name" value="HAMP"/>
    <property type="match status" value="1"/>
</dbReference>
<dbReference type="SMART" id="SM00304">
    <property type="entry name" value="HAMP"/>
    <property type="match status" value="1"/>
</dbReference>
<proteinExistence type="inferred from homology"/>
<feature type="region of interest" description="Disordered" evidence="5">
    <location>
        <begin position="100"/>
        <end position="127"/>
    </location>
</feature>
<keyword evidence="1 3" id="KW-0807">Transducer</keyword>
<dbReference type="Pfam" id="PF00015">
    <property type="entry name" value="MCPsignal"/>
    <property type="match status" value="1"/>
</dbReference>
<dbReference type="AlphaFoldDB" id="A0AAC8ZV92"/>
<evidence type="ECO:0000256" key="3">
    <source>
        <dbReference type="PROSITE-ProRule" id="PRU00284"/>
    </source>
</evidence>
<keyword evidence="4" id="KW-0175">Coiled coil</keyword>
<feature type="chain" id="PRO_5042179170" evidence="7">
    <location>
        <begin position="31"/>
        <end position="526"/>
    </location>
</feature>
<dbReference type="CDD" id="cd06225">
    <property type="entry name" value="HAMP"/>
    <property type="match status" value="1"/>
</dbReference>
<keyword evidence="6" id="KW-0812">Transmembrane</keyword>
<organism evidence="10 11">
    <name type="scientific">Azospirillum thiophilum</name>
    <dbReference type="NCBI Taxonomy" id="528244"/>
    <lineage>
        <taxon>Bacteria</taxon>
        <taxon>Pseudomonadati</taxon>
        <taxon>Pseudomonadota</taxon>
        <taxon>Alphaproteobacteria</taxon>
        <taxon>Rhodospirillales</taxon>
        <taxon>Azospirillaceae</taxon>
        <taxon>Azospirillum</taxon>
    </lineage>
</organism>
<comment type="similarity">
    <text evidence="2">Belongs to the methyl-accepting chemotaxis (MCP) protein family.</text>
</comment>
<dbReference type="InterPro" id="IPR004089">
    <property type="entry name" value="MCPsignal_dom"/>
</dbReference>